<protein>
    <submittedName>
        <fullName evidence="5">Amidophosphoribosyltransferase</fullName>
    </submittedName>
</protein>
<comment type="caution">
    <text evidence="5">The sequence shown here is derived from an EMBL/GenBank/DDBJ whole genome shotgun (WGS) entry which is preliminary data.</text>
</comment>
<proteinExistence type="inferred from homology"/>
<comment type="similarity">
    <text evidence="1">Belongs to the ComF/GntX family.</text>
</comment>
<dbReference type="AlphaFoldDB" id="A0A231V3X9"/>
<reference evidence="6" key="1">
    <citation type="journal article" date="2017" name="Int. J. Syst. Evol. Microbiol.">
        <title>Notoacmeibacter marinus gen. nov., sp. nov., isolated from the gut of a limpet and proposal of Notoacmeibacteraceae fam. nov. in the order Rhizobiales of the class Alphaproteobacteria.</title>
        <authorList>
            <person name="Huang Z."/>
            <person name="Guo F."/>
            <person name="Lai Q."/>
        </authorList>
    </citation>
    <scope>NUCLEOTIDE SEQUENCE [LARGE SCALE GENOMIC DNA]</scope>
    <source>
        <strain evidence="6">XMTR2A4</strain>
    </source>
</reference>
<dbReference type="InterPro" id="IPR029057">
    <property type="entry name" value="PRTase-like"/>
</dbReference>
<feature type="region of interest" description="Disordered" evidence="2">
    <location>
        <begin position="1"/>
        <end position="30"/>
    </location>
</feature>
<dbReference type="CDD" id="cd06223">
    <property type="entry name" value="PRTases_typeI"/>
    <property type="match status" value="1"/>
</dbReference>
<gene>
    <name evidence="5" type="ORF">B7H23_07515</name>
</gene>
<evidence type="ECO:0000313" key="6">
    <source>
        <dbReference type="Proteomes" id="UP000215405"/>
    </source>
</evidence>
<accession>A0A231V3X9</accession>
<dbReference type="InterPro" id="IPR044005">
    <property type="entry name" value="DZR_2"/>
</dbReference>
<keyword evidence="5" id="KW-0808">Transferase</keyword>
<dbReference type="Pfam" id="PF18912">
    <property type="entry name" value="DZR_2"/>
    <property type="match status" value="1"/>
</dbReference>
<dbReference type="SUPFAM" id="SSF53271">
    <property type="entry name" value="PRTase-like"/>
    <property type="match status" value="1"/>
</dbReference>
<evidence type="ECO:0000259" key="4">
    <source>
        <dbReference type="Pfam" id="PF18912"/>
    </source>
</evidence>
<evidence type="ECO:0000313" key="5">
    <source>
        <dbReference type="EMBL" id="OXT02721.1"/>
    </source>
</evidence>
<organism evidence="5 6">
    <name type="scientific">Notoacmeibacter marinus</name>
    <dbReference type="NCBI Taxonomy" id="1876515"/>
    <lineage>
        <taxon>Bacteria</taxon>
        <taxon>Pseudomonadati</taxon>
        <taxon>Pseudomonadota</taxon>
        <taxon>Alphaproteobacteria</taxon>
        <taxon>Hyphomicrobiales</taxon>
        <taxon>Notoacmeibacteraceae</taxon>
        <taxon>Notoacmeibacter</taxon>
    </lineage>
</organism>
<dbReference type="PANTHER" id="PTHR47505:SF1">
    <property type="entry name" value="DNA UTILIZATION PROTEIN YHGH"/>
    <property type="match status" value="1"/>
</dbReference>
<evidence type="ECO:0000259" key="3">
    <source>
        <dbReference type="Pfam" id="PF00156"/>
    </source>
</evidence>
<dbReference type="Proteomes" id="UP000215405">
    <property type="component" value="Unassembled WGS sequence"/>
</dbReference>
<keyword evidence="5" id="KW-0328">Glycosyltransferase</keyword>
<evidence type="ECO:0000256" key="1">
    <source>
        <dbReference type="ARBA" id="ARBA00008007"/>
    </source>
</evidence>
<dbReference type="InterPro" id="IPR000836">
    <property type="entry name" value="PRTase_dom"/>
</dbReference>
<sequence>MTEPSDMWVPQGGDHNDAAPTSERSAKAKAGGSASIRRLAVSWGGSAARIFFPPSCLECGRIVSAPGTYCPECWPRLRAIEAPVCPVLGTPFSVEMGPGILSAEALANPPVFERARAAVVHDGPARGLVSALKYHDRTDLARWMAGWMIRAGGELLDDADLIVPVPLHRRRLLARRFNQSAELARAIAAQTDIALRPECLVRKRATPRQVGLTRGQRQVNVRGAFEVPEAAIPLLSGRRVLLVDDVYTTGATVTAASRALLKGGAGAIDVMTFSRVLAEGRLA</sequence>
<dbReference type="Pfam" id="PF00156">
    <property type="entry name" value="Pribosyltran"/>
    <property type="match status" value="1"/>
</dbReference>
<dbReference type="GO" id="GO:0016757">
    <property type="term" value="F:glycosyltransferase activity"/>
    <property type="evidence" value="ECO:0007669"/>
    <property type="project" value="UniProtKB-KW"/>
</dbReference>
<keyword evidence="6" id="KW-1185">Reference proteome</keyword>
<feature type="domain" description="Double zinc ribbon" evidence="4">
    <location>
        <begin position="49"/>
        <end position="94"/>
    </location>
</feature>
<name>A0A231V3X9_9HYPH</name>
<dbReference type="RefSeq" id="WP_240535000.1">
    <property type="nucleotide sequence ID" value="NZ_NBYO01000001.1"/>
</dbReference>
<evidence type="ECO:0000256" key="2">
    <source>
        <dbReference type="SAM" id="MobiDB-lite"/>
    </source>
</evidence>
<dbReference type="InterPro" id="IPR051910">
    <property type="entry name" value="ComF/GntX_DNA_util-trans"/>
</dbReference>
<dbReference type="Gene3D" id="3.40.50.2020">
    <property type="match status" value="1"/>
</dbReference>
<dbReference type="PANTHER" id="PTHR47505">
    <property type="entry name" value="DNA UTILIZATION PROTEIN YHGH"/>
    <property type="match status" value="1"/>
</dbReference>
<dbReference type="EMBL" id="NBYO01000001">
    <property type="protein sequence ID" value="OXT02721.1"/>
    <property type="molecule type" value="Genomic_DNA"/>
</dbReference>
<feature type="domain" description="Phosphoribosyltransferase" evidence="3">
    <location>
        <begin position="220"/>
        <end position="271"/>
    </location>
</feature>